<sequence>MPSQSAGNISTDRIQASLASLADAADALVQAAATLAAAARATAEVLSGETQRPESPEESQGINLGRGSDFGSEIISSDKGNLDVGVGEEGRSVASAEDQGDTRPIGDDTAEQGPKISNQINSPYRLLVDSEADVLLSVCALIDKRQKVVCYMPCGIPPLETYKQLIEQVTEIPIYIMNSPTSLTGHPARTKFLESHGSVLLVPEALSPKFEIEGENSWVIHVGWPASEAQYTAQRKTHRAQNNILVAYAGGQATYPSGDSIINLTEPWPKDGASFRASVSILRPLYEVILSDISHAMKWRVYEDWIQMHGIHGPRRVEAWTPEVVVQHAHDYLSEVLHWSREDTDPDADAIPTPWAPAVAPPPPLVPSPSPLVPAPAPALAPPPLPIPASRYVDAPEKHRYLNKHDVRPDPVPAQIEFQPTIGHTYFTLHEEFDAIPLMCFIAGKYNKVICFLEGQGAFRPYHDLLGRIAGRVIFFPKVINDDQATEEAAARFLSTTSPAILLLAYNATSLPSILSQIPINCCIYWSFSPPLKQVRKNQPLINCETTIIIMTAIQQKGITFGKEVEKHPSAAIPLDLAEDSILAPMRKKTRTILTSSKAIVKSLYATRVYGIASTPRRSLNAEEVARRANQYAARSLLHGYVEDGSEIFPPVAGRPSVPKTTVDRWACLASLADAADALAQAAATVAVAARATIEAFSTPTPASPEVQDNPGINLGKGPDDVHVPVMGDEEVDQIPDPGIVISGGGHSRADQDQTNQLSARTDTPKEAPHEGLKNQFYRLLVDDEADVLLLACGLIDKRQRAICYLPCGIPPLKTYKLLIEAVTEMPVYILDSPVSKQDGDYAGFLENPGSVLLVPETLLPDLELEGEKSWVIHIGWPASKVNYIAQGKAHRAQNNILVAYAGDQSLYPSGNGIVNLTEPWPKDGASFRESASILRPLYEVVLSEISPEM</sequence>
<feature type="compositionally biased region" description="Polar residues" evidence="1">
    <location>
        <begin position="753"/>
        <end position="762"/>
    </location>
</feature>
<evidence type="ECO:0000256" key="1">
    <source>
        <dbReference type="SAM" id="MobiDB-lite"/>
    </source>
</evidence>
<organism evidence="2 3">
    <name type="scientific">Rhizoctonia solani</name>
    <dbReference type="NCBI Taxonomy" id="456999"/>
    <lineage>
        <taxon>Eukaryota</taxon>
        <taxon>Fungi</taxon>
        <taxon>Dikarya</taxon>
        <taxon>Basidiomycota</taxon>
        <taxon>Agaricomycotina</taxon>
        <taxon>Agaricomycetes</taxon>
        <taxon>Cantharellales</taxon>
        <taxon>Ceratobasidiaceae</taxon>
        <taxon>Rhizoctonia</taxon>
    </lineage>
</organism>
<dbReference type="EMBL" id="CAJMXA010002682">
    <property type="protein sequence ID" value="CAE6485997.1"/>
    <property type="molecule type" value="Genomic_DNA"/>
</dbReference>
<feature type="non-terminal residue" evidence="2">
    <location>
        <position position="1"/>
    </location>
</feature>
<reference evidence="2" key="1">
    <citation type="submission" date="2021-01" db="EMBL/GenBank/DDBJ databases">
        <authorList>
            <person name="Kaushik A."/>
        </authorList>
    </citation>
    <scope>NUCLEOTIDE SEQUENCE</scope>
    <source>
        <strain evidence="2">AG6-10EEA</strain>
    </source>
</reference>
<evidence type="ECO:0000313" key="3">
    <source>
        <dbReference type="Proteomes" id="UP000663853"/>
    </source>
</evidence>
<dbReference type="AlphaFoldDB" id="A0A8H3CMX9"/>
<protein>
    <submittedName>
        <fullName evidence="2">Uncharacterized protein</fullName>
    </submittedName>
</protein>
<accession>A0A8H3CMX9</accession>
<name>A0A8H3CMX9_9AGAM</name>
<proteinExistence type="predicted"/>
<gene>
    <name evidence="2" type="ORF">RDB_LOCUS95551</name>
</gene>
<feature type="region of interest" description="Disordered" evidence="1">
    <location>
        <begin position="40"/>
        <end position="117"/>
    </location>
</feature>
<comment type="caution">
    <text evidence="2">The sequence shown here is derived from an EMBL/GenBank/DDBJ whole genome shotgun (WGS) entry which is preliminary data.</text>
</comment>
<evidence type="ECO:0000313" key="2">
    <source>
        <dbReference type="EMBL" id="CAE6485997.1"/>
    </source>
</evidence>
<dbReference type="Proteomes" id="UP000663853">
    <property type="component" value="Unassembled WGS sequence"/>
</dbReference>
<feature type="region of interest" description="Disordered" evidence="1">
    <location>
        <begin position="743"/>
        <end position="769"/>
    </location>
</feature>